<keyword evidence="3 11" id="KW-0812">Transmembrane</keyword>
<evidence type="ECO:0000256" key="1">
    <source>
        <dbReference type="ARBA" id="ARBA00004123"/>
    </source>
</evidence>
<dbReference type="PANTHER" id="PTHR31744:SF216">
    <property type="entry name" value="NAC TRANSCRIPTION FACTOR"/>
    <property type="match status" value="1"/>
</dbReference>
<comment type="subcellular location">
    <subcellularLocation>
        <location evidence="2">Membrane</location>
        <topology evidence="2">Single-pass membrane protein</topology>
    </subcellularLocation>
    <subcellularLocation>
        <location evidence="1">Nucleus</location>
    </subcellularLocation>
</comment>
<dbReference type="Gene3D" id="2.170.150.80">
    <property type="entry name" value="NAC domain"/>
    <property type="match status" value="1"/>
</dbReference>
<keyword evidence="7 11" id="KW-0472">Membrane</keyword>
<dbReference type="Pfam" id="PF02365">
    <property type="entry name" value="NAM"/>
    <property type="match status" value="1"/>
</dbReference>
<reference evidence="13 14" key="1">
    <citation type="submission" date="2020-04" db="EMBL/GenBank/DDBJ databases">
        <title>Plant Genome Project.</title>
        <authorList>
            <person name="Zhang R.-G."/>
        </authorList>
    </citation>
    <scope>NUCLEOTIDE SEQUENCE [LARGE SCALE GENOMIC DNA]</scope>
    <source>
        <strain evidence="13">YNK0</strain>
        <tissue evidence="13">Leaf</tissue>
    </source>
</reference>
<keyword evidence="4 11" id="KW-1133">Transmembrane helix</keyword>
<keyword evidence="9" id="KW-0804">Transcription</keyword>
<dbReference type="FunFam" id="2.170.150.80:FF:000006">
    <property type="entry name" value="NAC domain-containing protein 100-like"/>
    <property type="match status" value="1"/>
</dbReference>
<evidence type="ECO:0000256" key="2">
    <source>
        <dbReference type="ARBA" id="ARBA00004167"/>
    </source>
</evidence>
<dbReference type="Proteomes" id="UP000655225">
    <property type="component" value="Unassembled WGS sequence"/>
</dbReference>
<keyword evidence="14" id="KW-1185">Reference proteome</keyword>
<gene>
    <name evidence="13" type="ORF">HHK36_004115</name>
</gene>
<evidence type="ECO:0000256" key="4">
    <source>
        <dbReference type="ARBA" id="ARBA00022989"/>
    </source>
</evidence>
<dbReference type="GO" id="GO:0000976">
    <property type="term" value="F:transcription cis-regulatory region binding"/>
    <property type="evidence" value="ECO:0007669"/>
    <property type="project" value="UniProtKB-ARBA"/>
</dbReference>
<organism evidence="13 14">
    <name type="scientific">Tetracentron sinense</name>
    <name type="common">Spur-leaf</name>
    <dbReference type="NCBI Taxonomy" id="13715"/>
    <lineage>
        <taxon>Eukaryota</taxon>
        <taxon>Viridiplantae</taxon>
        <taxon>Streptophyta</taxon>
        <taxon>Embryophyta</taxon>
        <taxon>Tracheophyta</taxon>
        <taxon>Spermatophyta</taxon>
        <taxon>Magnoliopsida</taxon>
        <taxon>Trochodendrales</taxon>
        <taxon>Trochodendraceae</taxon>
        <taxon>Tetracentron</taxon>
    </lineage>
</organism>
<proteinExistence type="predicted"/>
<dbReference type="InterPro" id="IPR003441">
    <property type="entry name" value="NAC-dom"/>
</dbReference>
<evidence type="ECO:0000256" key="7">
    <source>
        <dbReference type="ARBA" id="ARBA00023136"/>
    </source>
</evidence>
<sequence>MKISKSSGGGFGDEQSWPPGFRFHPTDEELVLYYLKRKICRRRLKLNIIGETDVYKWDPEELPGLSVLKSGERQWFFFSHRDRKYPNGARTNRATRHGYWKTTGKDRNITYNSRTVGVKKTLVFYKGRAPNGERTDWVMHEYTMNEEELKRCQNVQDYYALYKVYKKSGPGPKNGEQYGATFREEEWADDEYLDNNHNSANCENPVQQLNNSASVDSFTLYDKFQPIDDMQEILQRIVDENQPHVEDSAYGLPQACGEETWSTKVEPSLGEVISNEPSISLHPCNQHLDVQASFEVTQMATSCLQSYEAPEVTSAHNISEQEPSGNVDDFLEINDLLGSEPTFSNMGNPGEKLQFKEIDGLDGPDLYFDAAMFLRDMGPIDQVTVSHPYFGTLGNDMSSQLEYQLLPHSDDADQISSQLWTHDASTESNQVVMTPPTQGVVYADSSTNLLSKAEQNQDVNEGEPWFTTKVWSFLESIPSHPAAASENALINRAFERMSSFGRVRINARNPNVAADVGTATGRRVRGNKGFLFLSILGAVCALLWVLMIGTTVKVVKAFLGRFISS</sequence>
<dbReference type="InterPro" id="IPR036093">
    <property type="entry name" value="NAC_dom_sf"/>
</dbReference>
<evidence type="ECO:0000256" key="11">
    <source>
        <dbReference type="SAM" id="Phobius"/>
    </source>
</evidence>
<evidence type="ECO:0000256" key="9">
    <source>
        <dbReference type="ARBA" id="ARBA00023163"/>
    </source>
</evidence>
<keyword evidence="5" id="KW-0805">Transcription regulation</keyword>
<evidence type="ECO:0000259" key="12">
    <source>
        <dbReference type="PROSITE" id="PS51005"/>
    </source>
</evidence>
<evidence type="ECO:0000313" key="14">
    <source>
        <dbReference type="Proteomes" id="UP000655225"/>
    </source>
</evidence>
<keyword evidence="10" id="KW-0539">Nucleus</keyword>
<comment type="caution">
    <text evidence="13">The sequence shown here is derived from an EMBL/GenBank/DDBJ whole genome shotgun (WGS) entry which is preliminary data.</text>
</comment>
<dbReference type="PANTHER" id="PTHR31744">
    <property type="entry name" value="PROTEIN CUP-SHAPED COTYLEDON 2-RELATED"/>
    <property type="match status" value="1"/>
</dbReference>
<dbReference type="AlphaFoldDB" id="A0A834ZQB2"/>
<dbReference type="EMBL" id="JABCRI010000002">
    <property type="protein sequence ID" value="KAF8411560.1"/>
    <property type="molecule type" value="Genomic_DNA"/>
</dbReference>
<keyword evidence="8" id="KW-0010">Activator</keyword>
<name>A0A834ZQB2_TETSI</name>
<accession>A0A834ZQB2</accession>
<evidence type="ECO:0000256" key="8">
    <source>
        <dbReference type="ARBA" id="ARBA00023159"/>
    </source>
</evidence>
<dbReference type="GO" id="GO:0006355">
    <property type="term" value="P:regulation of DNA-templated transcription"/>
    <property type="evidence" value="ECO:0007669"/>
    <property type="project" value="InterPro"/>
</dbReference>
<dbReference type="GO" id="GO:0016020">
    <property type="term" value="C:membrane"/>
    <property type="evidence" value="ECO:0007669"/>
    <property type="project" value="UniProtKB-SubCell"/>
</dbReference>
<evidence type="ECO:0000256" key="3">
    <source>
        <dbReference type="ARBA" id="ARBA00022692"/>
    </source>
</evidence>
<dbReference type="GO" id="GO:0005634">
    <property type="term" value="C:nucleus"/>
    <property type="evidence" value="ECO:0007669"/>
    <property type="project" value="UniProtKB-SubCell"/>
</dbReference>
<dbReference type="PROSITE" id="PS51005">
    <property type="entry name" value="NAC"/>
    <property type="match status" value="1"/>
</dbReference>
<evidence type="ECO:0000256" key="5">
    <source>
        <dbReference type="ARBA" id="ARBA00023015"/>
    </source>
</evidence>
<protein>
    <recommendedName>
        <fullName evidence="12">NAC domain-containing protein</fullName>
    </recommendedName>
</protein>
<dbReference type="OrthoDB" id="1929298at2759"/>
<evidence type="ECO:0000256" key="6">
    <source>
        <dbReference type="ARBA" id="ARBA00023125"/>
    </source>
</evidence>
<evidence type="ECO:0000256" key="10">
    <source>
        <dbReference type="ARBA" id="ARBA00023242"/>
    </source>
</evidence>
<evidence type="ECO:0000313" key="13">
    <source>
        <dbReference type="EMBL" id="KAF8411560.1"/>
    </source>
</evidence>
<dbReference type="OMA" id="EWADDEC"/>
<feature type="transmembrane region" description="Helical" evidence="11">
    <location>
        <begin position="530"/>
        <end position="555"/>
    </location>
</feature>
<keyword evidence="6" id="KW-0238">DNA-binding</keyword>
<feature type="domain" description="NAC" evidence="12">
    <location>
        <begin position="17"/>
        <end position="167"/>
    </location>
</feature>
<dbReference type="SUPFAM" id="SSF101941">
    <property type="entry name" value="NAC domain"/>
    <property type="match status" value="1"/>
</dbReference>